<dbReference type="InterPro" id="IPR056946">
    <property type="entry name" value="YmcF-like"/>
</dbReference>
<proteinExistence type="predicted"/>
<organism evidence="1 2">
    <name type="scientific">Pantoea osteomyelitidis</name>
    <dbReference type="NCBI Taxonomy" id="3230026"/>
    <lineage>
        <taxon>Bacteria</taxon>
        <taxon>Pseudomonadati</taxon>
        <taxon>Pseudomonadota</taxon>
        <taxon>Gammaproteobacteria</taxon>
        <taxon>Enterobacterales</taxon>
        <taxon>Erwiniaceae</taxon>
        <taxon>Pantoea</taxon>
    </lineage>
</organism>
<comment type="caution">
    <text evidence="1">The sequence shown here is derived from an EMBL/GenBank/DDBJ whole genome shotgun (WGS) entry which is preliminary data.</text>
</comment>
<protein>
    <submittedName>
        <fullName evidence="1">Cold-shock protein</fullName>
    </submittedName>
</protein>
<dbReference type="EMBL" id="JBGFSN010000004">
    <property type="protein sequence ID" value="MFH8134667.1"/>
    <property type="molecule type" value="Genomic_DNA"/>
</dbReference>
<name>A0ABW7PWG2_9GAMM</name>
<accession>A0ABW7PWG2</accession>
<reference evidence="1 2" key="1">
    <citation type="submission" date="2024-08" db="EMBL/GenBank/DDBJ databases">
        <title>Pantoea ronii - a newly identified human opportunistic pathogen.</title>
        <authorList>
            <person name="Keidar-Friedman D."/>
            <person name="Sorek N."/>
            <person name="Leshin-Carmel D."/>
            <person name="Tsur A."/>
            <person name="Amsalem M."/>
            <person name="Tolkach D."/>
            <person name="Brosh-Nissimov T."/>
        </authorList>
    </citation>
    <scope>NUCLEOTIDE SEQUENCE [LARGE SCALE GENOMIC DNA]</scope>
    <source>
        <strain evidence="1 2">AA23256</strain>
    </source>
</reference>
<dbReference type="Proteomes" id="UP001611251">
    <property type="component" value="Unassembled WGS sequence"/>
</dbReference>
<gene>
    <name evidence="1" type="ORF">ABU178_10850</name>
</gene>
<sequence length="55" mass="6206">MKVSILNLKFQCPGCLGHQYRLSLFDVTHKNPHGAVCIFCKSIMHVSYRAVAFPV</sequence>
<dbReference type="Pfam" id="PF23641">
    <property type="entry name" value="YmcF-like"/>
    <property type="match status" value="1"/>
</dbReference>
<keyword evidence="2" id="KW-1185">Reference proteome</keyword>
<evidence type="ECO:0000313" key="1">
    <source>
        <dbReference type="EMBL" id="MFH8134667.1"/>
    </source>
</evidence>
<evidence type="ECO:0000313" key="2">
    <source>
        <dbReference type="Proteomes" id="UP001611251"/>
    </source>
</evidence>